<dbReference type="Proteomes" id="UP001589836">
    <property type="component" value="Unassembled WGS sequence"/>
</dbReference>
<name>A0ABV6LLK4_9BACI</name>
<feature type="domain" description="YozE SAM-like" evidence="2">
    <location>
        <begin position="3"/>
        <end position="68"/>
    </location>
</feature>
<dbReference type="Gene3D" id="1.10.150.260">
    <property type="entry name" value="YozE SAM-like"/>
    <property type="match status" value="1"/>
</dbReference>
<dbReference type="HAMAP" id="MF_01538">
    <property type="entry name" value="UPF0346"/>
    <property type="match status" value="1"/>
</dbReference>
<keyword evidence="4" id="KW-1185">Reference proteome</keyword>
<dbReference type="Pfam" id="PF06855">
    <property type="entry name" value="YozE_SAM_like"/>
    <property type="match status" value="1"/>
</dbReference>
<comment type="caution">
    <text evidence="3">The sequence shown here is derived from an EMBL/GenBank/DDBJ whole genome shotgun (WGS) entry which is preliminary data.</text>
</comment>
<dbReference type="EMBL" id="JBHLTP010000003">
    <property type="protein sequence ID" value="MFC0523237.1"/>
    <property type="molecule type" value="Genomic_DNA"/>
</dbReference>
<dbReference type="PIRSF" id="PIRSF037262">
    <property type="entry name" value="UCP037262"/>
    <property type="match status" value="1"/>
</dbReference>
<dbReference type="InterPro" id="IPR023089">
    <property type="entry name" value="YozE_SAM-like"/>
</dbReference>
<protein>
    <recommendedName>
        <fullName evidence="1">UPF0346 protein ACFFGV_06460</fullName>
    </recommendedName>
</protein>
<evidence type="ECO:0000313" key="3">
    <source>
        <dbReference type="EMBL" id="MFC0523237.1"/>
    </source>
</evidence>
<dbReference type="InterPro" id="IPR036806">
    <property type="entry name" value="YozE_SAM-like_sf"/>
</dbReference>
<dbReference type="SUPFAM" id="SSF140652">
    <property type="entry name" value="YozE-like"/>
    <property type="match status" value="1"/>
</dbReference>
<evidence type="ECO:0000256" key="1">
    <source>
        <dbReference type="HAMAP-Rule" id="MF_01538"/>
    </source>
</evidence>
<evidence type="ECO:0000313" key="4">
    <source>
        <dbReference type="Proteomes" id="UP001589836"/>
    </source>
</evidence>
<organism evidence="3 4">
    <name type="scientific">Pontibacillus salicampi</name>
    <dbReference type="NCBI Taxonomy" id="1449801"/>
    <lineage>
        <taxon>Bacteria</taxon>
        <taxon>Bacillati</taxon>
        <taxon>Bacillota</taxon>
        <taxon>Bacilli</taxon>
        <taxon>Bacillales</taxon>
        <taxon>Bacillaceae</taxon>
        <taxon>Pontibacillus</taxon>
    </lineage>
</organism>
<accession>A0ABV6LLK4</accession>
<dbReference type="NCBIfam" id="NF010193">
    <property type="entry name" value="PRK13672.1"/>
    <property type="match status" value="1"/>
</dbReference>
<proteinExistence type="inferred from homology"/>
<evidence type="ECO:0000259" key="2">
    <source>
        <dbReference type="Pfam" id="PF06855"/>
    </source>
</evidence>
<sequence>MKSFYHYMMTFRGKENPDEESNLADWIFYDHSFPKQSKSYEEISRYLEGNAPFASALRTFDDIWDKYQLEELV</sequence>
<comment type="similarity">
    <text evidence="1">Belongs to the UPF0346 family.</text>
</comment>
<dbReference type="InterPro" id="IPR010673">
    <property type="entry name" value="UPF0346"/>
</dbReference>
<gene>
    <name evidence="3" type="ORF">ACFFGV_06460</name>
</gene>
<reference evidence="3 4" key="1">
    <citation type="submission" date="2024-09" db="EMBL/GenBank/DDBJ databases">
        <authorList>
            <person name="Sun Q."/>
            <person name="Mori K."/>
        </authorList>
    </citation>
    <scope>NUCLEOTIDE SEQUENCE [LARGE SCALE GENOMIC DNA]</scope>
    <source>
        <strain evidence="3 4">NCAIM B.02529</strain>
    </source>
</reference>
<dbReference type="RefSeq" id="WP_377345779.1">
    <property type="nucleotide sequence ID" value="NZ_JBHLTP010000003.1"/>
</dbReference>